<evidence type="ECO:0000256" key="1">
    <source>
        <dbReference type="SAM" id="MobiDB-lite"/>
    </source>
</evidence>
<dbReference type="OrthoDB" id="256261at2157"/>
<dbReference type="EMBL" id="CP058909">
    <property type="protein sequence ID" value="QLH83012.1"/>
    <property type="molecule type" value="Genomic_DNA"/>
</dbReference>
<feature type="region of interest" description="Disordered" evidence="1">
    <location>
        <begin position="294"/>
        <end position="314"/>
    </location>
</feature>
<reference evidence="2 3" key="1">
    <citation type="submission" date="2020-07" db="EMBL/GenBank/DDBJ databases">
        <title>Halosimplex litoreum sp. nov. and Halosimplex rubrum sp. nov., isolated from different salt environments.</title>
        <authorList>
            <person name="Cui H."/>
        </authorList>
    </citation>
    <scope>NUCLEOTIDE SEQUENCE [LARGE SCALE GENOMIC DNA]</scope>
    <source>
        <strain evidence="2 3">R2</strain>
    </source>
</reference>
<dbReference type="Proteomes" id="UP000509346">
    <property type="component" value="Chromosome"/>
</dbReference>
<protein>
    <recommendedName>
        <fullName evidence="4">CRISPR-associated protein</fullName>
    </recommendedName>
</protein>
<dbReference type="AlphaFoldDB" id="A0A7D5TU84"/>
<feature type="compositionally biased region" description="Basic and acidic residues" evidence="1">
    <location>
        <begin position="98"/>
        <end position="110"/>
    </location>
</feature>
<accession>A0A7D5TU84</accession>
<dbReference type="KEGG" id="hpel:HZS54_15875"/>
<evidence type="ECO:0008006" key="4">
    <source>
        <dbReference type="Google" id="ProtNLM"/>
    </source>
</evidence>
<organism evidence="2 3">
    <name type="scientific">Halosimplex pelagicum</name>
    <dbReference type="NCBI Taxonomy" id="869886"/>
    <lineage>
        <taxon>Archaea</taxon>
        <taxon>Methanobacteriati</taxon>
        <taxon>Methanobacteriota</taxon>
        <taxon>Stenosarchaea group</taxon>
        <taxon>Halobacteria</taxon>
        <taxon>Halobacteriales</taxon>
        <taxon>Haloarculaceae</taxon>
        <taxon>Halosimplex</taxon>
    </lineage>
</organism>
<proteinExistence type="predicted"/>
<gene>
    <name evidence="2" type="ORF">HZS54_15875</name>
</gene>
<evidence type="ECO:0000313" key="3">
    <source>
        <dbReference type="Proteomes" id="UP000509346"/>
    </source>
</evidence>
<sequence>MNTIQQVLFELETDYMGHPYFVSGHALYNALARRVDARTRRHLNVSMGVFVPGEFGAYPDEHSQPGGPPYLGTSLRPVEAYEDLFLFRDGAQRWLSDTRPRDAHNTHDVQSHGGRQAFAPATRFGKPPEHHHTKRTMHWHVHCYVHADSGAADVIPLSEDVLDGLRVGGGRNYGLGELSLTDTQTIALDDLDYAGVRAADSLTVELLSPYVLASEFPGADSQSVPWWWEFDGGLRRRTARLVDDGEVHELATIDHGQVVEYTGDRPVETAKNGIRRVGTHAKYGFGELRLRPAGADRVPARAQAAEQRAAGESS</sequence>
<keyword evidence="3" id="KW-1185">Reference proteome</keyword>
<evidence type="ECO:0000313" key="2">
    <source>
        <dbReference type="EMBL" id="QLH83012.1"/>
    </source>
</evidence>
<dbReference type="RefSeq" id="WP_179918070.1">
    <property type="nucleotide sequence ID" value="NZ_CP058909.1"/>
</dbReference>
<feature type="compositionally biased region" description="Low complexity" evidence="1">
    <location>
        <begin position="300"/>
        <end position="314"/>
    </location>
</feature>
<feature type="region of interest" description="Disordered" evidence="1">
    <location>
        <begin position="98"/>
        <end position="132"/>
    </location>
</feature>
<dbReference type="GeneID" id="56084098"/>
<name>A0A7D5TU84_9EURY</name>